<sequence>MVYSNHFQFLLRVLWRFELVTIWLLIFGVALLLAAVCCKKKKKKAKRVRRTQPSLHTKQPSYSGHHGATLRDSKGYERVDAPQGVSKEWTFPSKEGSKTTTKQSLAAISTQKTSSGFLMRTGMPFFSAITTLTALSASRDPDKEFLGDSTLSEVIGYKMPDVDLIKQYYEYMKKSELKDEQMEEEEEVLVVED</sequence>
<keyword evidence="2" id="KW-0812">Transmembrane</keyword>
<evidence type="ECO:0000256" key="2">
    <source>
        <dbReference type="SAM" id="Phobius"/>
    </source>
</evidence>
<evidence type="ECO:0000313" key="3">
    <source>
        <dbReference type="Proteomes" id="UP000887560"/>
    </source>
</evidence>
<keyword evidence="2" id="KW-1133">Transmembrane helix</keyword>
<reference evidence="4" key="1">
    <citation type="submission" date="2022-11" db="UniProtKB">
        <authorList>
            <consortium name="WormBaseParasite"/>
        </authorList>
    </citation>
    <scope>IDENTIFICATION</scope>
</reference>
<feature type="region of interest" description="Disordered" evidence="1">
    <location>
        <begin position="47"/>
        <end position="70"/>
    </location>
</feature>
<keyword evidence="2" id="KW-0472">Membrane</keyword>
<feature type="transmembrane region" description="Helical" evidence="2">
    <location>
        <begin position="20"/>
        <end position="38"/>
    </location>
</feature>
<evidence type="ECO:0000313" key="4">
    <source>
        <dbReference type="WBParaSite" id="scf7180000418740.g2840"/>
    </source>
</evidence>
<organism evidence="3 4">
    <name type="scientific">Meloidogyne floridensis</name>
    <dbReference type="NCBI Taxonomy" id="298350"/>
    <lineage>
        <taxon>Eukaryota</taxon>
        <taxon>Metazoa</taxon>
        <taxon>Ecdysozoa</taxon>
        <taxon>Nematoda</taxon>
        <taxon>Chromadorea</taxon>
        <taxon>Rhabditida</taxon>
        <taxon>Tylenchina</taxon>
        <taxon>Tylenchomorpha</taxon>
        <taxon>Tylenchoidea</taxon>
        <taxon>Meloidogynidae</taxon>
        <taxon>Meloidogyninae</taxon>
        <taxon>Meloidogyne</taxon>
    </lineage>
</organism>
<feature type="compositionally biased region" description="Polar residues" evidence="1">
    <location>
        <begin position="51"/>
        <end position="62"/>
    </location>
</feature>
<dbReference type="Proteomes" id="UP000887560">
    <property type="component" value="Unplaced"/>
</dbReference>
<proteinExistence type="predicted"/>
<dbReference type="AlphaFoldDB" id="A0A915NLB8"/>
<accession>A0A915NLB8</accession>
<protein>
    <submittedName>
        <fullName evidence="4">Uncharacterized protein</fullName>
    </submittedName>
</protein>
<dbReference type="WBParaSite" id="scf7180000418740.g2840">
    <property type="protein sequence ID" value="scf7180000418740.g2840"/>
    <property type="gene ID" value="scf7180000418740.g2840"/>
</dbReference>
<keyword evidence="3" id="KW-1185">Reference proteome</keyword>
<evidence type="ECO:0000256" key="1">
    <source>
        <dbReference type="SAM" id="MobiDB-lite"/>
    </source>
</evidence>
<name>A0A915NLB8_9BILA</name>